<dbReference type="PRINTS" id="PR00455">
    <property type="entry name" value="HTHTETR"/>
</dbReference>
<reference evidence="4" key="1">
    <citation type="submission" date="2019-11" db="EMBL/GenBank/DDBJ databases">
        <authorList>
            <person name="Feng L."/>
        </authorList>
    </citation>
    <scope>NUCLEOTIDE SEQUENCE</scope>
    <source>
        <strain evidence="4">KOxytocaLFYP65</strain>
    </source>
</reference>
<dbReference type="RefSeq" id="WP_115240069.1">
    <property type="nucleotide sequence ID" value="NZ_CACRTM010000006.1"/>
</dbReference>
<dbReference type="EMBL" id="CACRTM010000006">
    <property type="protein sequence ID" value="VYT59060.1"/>
    <property type="molecule type" value="Genomic_DNA"/>
</dbReference>
<dbReference type="GO" id="GO:0000976">
    <property type="term" value="F:transcription cis-regulatory region binding"/>
    <property type="evidence" value="ECO:0007669"/>
    <property type="project" value="TreeGrafter"/>
</dbReference>
<organism evidence="4">
    <name type="scientific">Klebsiella oxytoca</name>
    <dbReference type="NCBI Taxonomy" id="571"/>
    <lineage>
        <taxon>Bacteria</taxon>
        <taxon>Pseudomonadati</taxon>
        <taxon>Pseudomonadota</taxon>
        <taxon>Gammaproteobacteria</taxon>
        <taxon>Enterobacterales</taxon>
        <taxon>Enterobacteriaceae</taxon>
        <taxon>Klebsiella/Raoultella group</taxon>
        <taxon>Klebsiella</taxon>
    </lineage>
</organism>
<feature type="DNA-binding region" description="H-T-H motif" evidence="2">
    <location>
        <begin position="36"/>
        <end position="55"/>
    </location>
</feature>
<evidence type="ECO:0000256" key="2">
    <source>
        <dbReference type="PROSITE-ProRule" id="PRU00335"/>
    </source>
</evidence>
<proteinExistence type="predicted"/>
<evidence type="ECO:0000259" key="3">
    <source>
        <dbReference type="PROSITE" id="PS50977"/>
    </source>
</evidence>
<protein>
    <submittedName>
        <fullName evidence="4">HTH-type transcriptional repressor BdcR</fullName>
    </submittedName>
</protein>
<evidence type="ECO:0000313" key="4">
    <source>
        <dbReference type="EMBL" id="VYT59060.1"/>
    </source>
</evidence>
<sequence>MSQPLVRQRLTREERRKQLIDVAWHIIREEGTDALTLGYLATQAGVTKPVVYDHFDSRSGLFATLYAEYDQRQSVKMDEILRNTEPRAETLASAIANAYIECVLLQGREMPSVMAALAGTPELEKIKQECITAFTAKCRQYFSPLCESENLSEAAIHAMLGSADGLSAAVVNGVITEQQAKDELFQVIMSMLQRCCRGEEALPGSG</sequence>
<dbReference type="Gene3D" id="1.10.357.10">
    <property type="entry name" value="Tetracycline Repressor, domain 2"/>
    <property type="match status" value="1"/>
</dbReference>
<dbReference type="PROSITE" id="PS50977">
    <property type="entry name" value="HTH_TETR_2"/>
    <property type="match status" value="1"/>
</dbReference>
<dbReference type="AlphaFoldDB" id="A0A6N2XZW4"/>
<accession>A0A6N2XZW4</accession>
<dbReference type="PANTHER" id="PTHR30055">
    <property type="entry name" value="HTH-TYPE TRANSCRIPTIONAL REGULATOR RUTR"/>
    <property type="match status" value="1"/>
</dbReference>
<dbReference type="GO" id="GO:0003700">
    <property type="term" value="F:DNA-binding transcription factor activity"/>
    <property type="evidence" value="ECO:0007669"/>
    <property type="project" value="TreeGrafter"/>
</dbReference>
<gene>
    <name evidence="4" type="primary">bdcR</name>
    <name evidence="4" type="ORF">KOLFYP65_02307</name>
</gene>
<name>A0A6N2XZW4_KLEOX</name>
<dbReference type="PANTHER" id="PTHR30055:SF223">
    <property type="entry name" value="HTH-TYPE TRANSCRIPTIONAL REGULATOR UIDR"/>
    <property type="match status" value="1"/>
</dbReference>
<keyword evidence="1 2" id="KW-0238">DNA-binding</keyword>
<feature type="domain" description="HTH tetR-type" evidence="3">
    <location>
        <begin position="13"/>
        <end position="73"/>
    </location>
</feature>
<dbReference type="Pfam" id="PF00440">
    <property type="entry name" value="TetR_N"/>
    <property type="match status" value="1"/>
</dbReference>
<dbReference type="InterPro" id="IPR050109">
    <property type="entry name" value="HTH-type_TetR-like_transc_reg"/>
</dbReference>
<dbReference type="InterPro" id="IPR001647">
    <property type="entry name" value="HTH_TetR"/>
</dbReference>
<dbReference type="InterPro" id="IPR009057">
    <property type="entry name" value="Homeodomain-like_sf"/>
</dbReference>
<evidence type="ECO:0000256" key="1">
    <source>
        <dbReference type="ARBA" id="ARBA00023125"/>
    </source>
</evidence>
<dbReference type="SUPFAM" id="SSF46689">
    <property type="entry name" value="Homeodomain-like"/>
    <property type="match status" value="1"/>
</dbReference>